<evidence type="ECO:0000256" key="5">
    <source>
        <dbReference type="ARBA" id="ARBA00022729"/>
    </source>
</evidence>
<dbReference type="Proteomes" id="UP001446871">
    <property type="component" value="Unassembled WGS sequence"/>
</dbReference>
<dbReference type="InterPro" id="IPR029058">
    <property type="entry name" value="AB_hydrolase_fold"/>
</dbReference>
<keyword evidence="2" id="KW-0719">Serine esterase</keyword>
<keyword evidence="8" id="KW-1015">Disulfide bond</keyword>
<evidence type="ECO:0000256" key="3">
    <source>
        <dbReference type="ARBA" id="ARBA00022651"/>
    </source>
</evidence>
<evidence type="ECO:0000313" key="12">
    <source>
        <dbReference type="Proteomes" id="UP001446871"/>
    </source>
</evidence>
<comment type="catalytic activity">
    <reaction evidence="9">
        <text>feruloyl-polysaccharide + H2O = ferulate + polysaccharide.</text>
        <dbReference type="EC" id="3.1.1.73"/>
    </reaction>
</comment>
<protein>
    <recommendedName>
        <fullName evidence="10">Carboxylic ester hydrolase</fullName>
        <ecNumber evidence="10">3.1.1.-</ecNumber>
    </recommendedName>
</protein>
<dbReference type="SUPFAM" id="SSF53474">
    <property type="entry name" value="alpha/beta-Hydrolases"/>
    <property type="match status" value="1"/>
</dbReference>
<evidence type="ECO:0000256" key="1">
    <source>
        <dbReference type="ARBA" id="ARBA00006249"/>
    </source>
</evidence>
<evidence type="ECO:0000256" key="8">
    <source>
        <dbReference type="ARBA" id="ARBA00023157"/>
    </source>
</evidence>
<gene>
    <name evidence="11" type="ORF">PG996_009754</name>
</gene>
<keyword evidence="3" id="KW-0858">Xylan degradation</keyword>
<dbReference type="PANTHER" id="PTHR33938">
    <property type="entry name" value="FERULOYL ESTERASE B-RELATED"/>
    <property type="match status" value="1"/>
</dbReference>
<accession>A0ABR1UPR8</accession>
<dbReference type="Gene3D" id="3.40.50.1820">
    <property type="entry name" value="alpha/beta hydrolase"/>
    <property type="match status" value="1"/>
</dbReference>
<dbReference type="Pfam" id="PF07519">
    <property type="entry name" value="Tannase"/>
    <property type="match status" value="1"/>
</dbReference>
<feature type="signal peptide" evidence="10">
    <location>
        <begin position="1"/>
        <end position="24"/>
    </location>
</feature>
<keyword evidence="5 10" id="KW-0732">Signal</keyword>
<keyword evidence="6 10" id="KW-0378">Hydrolase</keyword>
<evidence type="ECO:0000256" key="10">
    <source>
        <dbReference type="RuleBase" id="RU361238"/>
    </source>
</evidence>
<proteinExistence type="inferred from homology"/>
<name>A0ABR1UPR8_9PEZI</name>
<comment type="caution">
    <text evidence="11">The sequence shown here is derived from an EMBL/GenBank/DDBJ whole genome shotgun (WGS) entry which is preliminary data.</text>
</comment>
<sequence length="558" mass="59704">MDLVSLLLLFPTLFLSFLAPPANSTMTRTGSLLVSAAAVLTGVLPGARAEFEETCAGLSKQLALDNATVSLADFVKAGTNISLPGLDPSCGAPFTVAPADICRVGLTLATSERSSTKMEAWLPRNWTGRFVATGNGGLNGCIDFASMAYTSNLGFAATGSDNGHSGQNGTTMLNNIDVVKDFAWRALDTSVAVGKQVASEFYGKKHDKSYYFGCSTGGRQGWKMAQDFPDNFDGVVAGAPAFAFNNLTSWSGTFFPIIKAAGADGFPTQALAALDAELLRQCDEIDGVKDGIIEEPSLCNFRPEALICSPATNSPSSECITGKQAATVRKIYSDLHGIDGDLVYPRMQPGAGILAQIFGIYGSADEQFLYTDHWFKFAVYNDPNLDTSVVTPKMMADAWNKDAGSINTWSGDLSKFAGRGSKILHYHGQEDSIISSANSNRYYDHVSRTMGKPAAELDDFYRFFRISGMSHCQGGPGATAIGQGDGSSASLDPEENVLMAMVRWVEEGKAPERIIGTAFVNQTASAGVDYKRAHCKFPTRNVYKGTGNVKEIDSWKCI</sequence>
<evidence type="ECO:0000313" key="11">
    <source>
        <dbReference type="EMBL" id="KAK8059824.1"/>
    </source>
</evidence>
<keyword evidence="7" id="KW-0106">Calcium</keyword>
<dbReference type="EMBL" id="JAQQWM010000006">
    <property type="protein sequence ID" value="KAK8059824.1"/>
    <property type="molecule type" value="Genomic_DNA"/>
</dbReference>
<evidence type="ECO:0000256" key="2">
    <source>
        <dbReference type="ARBA" id="ARBA00022487"/>
    </source>
</evidence>
<keyword evidence="12" id="KW-1185">Reference proteome</keyword>
<organism evidence="11 12">
    <name type="scientific">Apiospora saccharicola</name>
    <dbReference type="NCBI Taxonomy" id="335842"/>
    <lineage>
        <taxon>Eukaryota</taxon>
        <taxon>Fungi</taxon>
        <taxon>Dikarya</taxon>
        <taxon>Ascomycota</taxon>
        <taxon>Pezizomycotina</taxon>
        <taxon>Sordariomycetes</taxon>
        <taxon>Xylariomycetidae</taxon>
        <taxon>Amphisphaeriales</taxon>
        <taxon>Apiosporaceae</taxon>
        <taxon>Apiospora</taxon>
    </lineage>
</organism>
<evidence type="ECO:0000256" key="4">
    <source>
        <dbReference type="ARBA" id="ARBA00022723"/>
    </source>
</evidence>
<keyword evidence="3" id="KW-0624">Polysaccharide degradation</keyword>
<evidence type="ECO:0000256" key="7">
    <source>
        <dbReference type="ARBA" id="ARBA00022837"/>
    </source>
</evidence>
<evidence type="ECO:0000256" key="6">
    <source>
        <dbReference type="ARBA" id="ARBA00022801"/>
    </source>
</evidence>
<dbReference type="EC" id="3.1.1.-" evidence="10"/>
<evidence type="ECO:0000256" key="9">
    <source>
        <dbReference type="ARBA" id="ARBA00034075"/>
    </source>
</evidence>
<dbReference type="InterPro" id="IPR011118">
    <property type="entry name" value="Tannase/feruloyl_esterase"/>
</dbReference>
<feature type="chain" id="PRO_5045005285" description="Carboxylic ester hydrolase" evidence="10">
    <location>
        <begin position="25"/>
        <end position="558"/>
    </location>
</feature>
<dbReference type="PANTHER" id="PTHR33938:SF15">
    <property type="entry name" value="FERULOYL ESTERASE B-RELATED"/>
    <property type="match status" value="1"/>
</dbReference>
<comment type="similarity">
    <text evidence="1 10">Belongs to the tannase family.</text>
</comment>
<keyword evidence="4" id="KW-0479">Metal-binding</keyword>
<reference evidence="11 12" key="1">
    <citation type="submission" date="2023-01" db="EMBL/GenBank/DDBJ databases">
        <title>Analysis of 21 Apiospora genomes using comparative genomics revels a genus with tremendous synthesis potential of carbohydrate active enzymes and secondary metabolites.</title>
        <authorList>
            <person name="Sorensen T."/>
        </authorList>
    </citation>
    <scope>NUCLEOTIDE SEQUENCE [LARGE SCALE GENOMIC DNA]</scope>
    <source>
        <strain evidence="11 12">CBS 83171</strain>
    </source>
</reference>
<keyword evidence="3" id="KW-0119">Carbohydrate metabolism</keyword>